<evidence type="ECO:0000313" key="3">
    <source>
        <dbReference type="Proteomes" id="UP001501570"/>
    </source>
</evidence>
<dbReference type="Gene3D" id="2.60.40.180">
    <property type="entry name" value="Transthyretin/hydroxyisourate hydrolase domain"/>
    <property type="match status" value="1"/>
</dbReference>
<dbReference type="SUPFAM" id="SSF49472">
    <property type="entry name" value="Transthyretin (synonym: prealbumin)"/>
    <property type="match status" value="1"/>
</dbReference>
<organism evidence="2 3">
    <name type="scientific">Rugosimonospora acidiphila</name>
    <dbReference type="NCBI Taxonomy" id="556531"/>
    <lineage>
        <taxon>Bacteria</taxon>
        <taxon>Bacillati</taxon>
        <taxon>Actinomycetota</taxon>
        <taxon>Actinomycetes</taxon>
        <taxon>Micromonosporales</taxon>
        <taxon>Micromonosporaceae</taxon>
        <taxon>Rugosimonospora</taxon>
    </lineage>
</organism>
<keyword evidence="3" id="KW-1185">Reference proteome</keyword>
<dbReference type="PANTHER" id="PTHR10395:SF7">
    <property type="entry name" value="5-HYDROXYISOURATE HYDROLASE"/>
    <property type="match status" value="1"/>
</dbReference>
<keyword evidence="2" id="KW-0378">Hydrolase</keyword>
<dbReference type="InterPro" id="IPR023416">
    <property type="entry name" value="Transthyretin/HIU_hydrolase_d"/>
</dbReference>
<dbReference type="Pfam" id="PF00576">
    <property type="entry name" value="Transthyretin"/>
    <property type="match status" value="1"/>
</dbReference>
<dbReference type="PANTHER" id="PTHR10395">
    <property type="entry name" value="URICASE AND TRANSTHYRETIN-RELATED"/>
    <property type="match status" value="1"/>
</dbReference>
<feature type="domain" description="Transthyretin/hydroxyisourate hydrolase" evidence="1">
    <location>
        <begin position="4"/>
        <end position="108"/>
    </location>
</feature>
<dbReference type="Proteomes" id="UP001501570">
    <property type="component" value="Unassembled WGS sequence"/>
</dbReference>
<accession>A0ABP9S4G8</accession>
<sequence length="111" mass="12016">MSVSVRAVDGVYGRSAVGLRARLERIDDRLAPVAHGETDGDGTIPGWSASCLQRGTHRIVFDSDRYFATLGVTAAYPEVVVTFRVLEESDNSLIQVVLSPYAYSTYFGTAA</sequence>
<reference evidence="3" key="1">
    <citation type="journal article" date="2019" name="Int. J. Syst. Evol. Microbiol.">
        <title>The Global Catalogue of Microorganisms (GCM) 10K type strain sequencing project: providing services to taxonomists for standard genome sequencing and annotation.</title>
        <authorList>
            <consortium name="The Broad Institute Genomics Platform"/>
            <consortium name="The Broad Institute Genome Sequencing Center for Infectious Disease"/>
            <person name="Wu L."/>
            <person name="Ma J."/>
        </authorList>
    </citation>
    <scope>NUCLEOTIDE SEQUENCE [LARGE SCALE GENOMIC DNA]</scope>
    <source>
        <strain evidence="3">JCM 18304</strain>
    </source>
</reference>
<evidence type="ECO:0000313" key="2">
    <source>
        <dbReference type="EMBL" id="GAA5191259.1"/>
    </source>
</evidence>
<evidence type="ECO:0000259" key="1">
    <source>
        <dbReference type="Pfam" id="PF00576"/>
    </source>
</evidence>
<gene>
    <name evidence="2" type="primary">uraH</name>
    <name evidence="2" type="ORF">GCM10023322_48230</name>
</gene>
<dbReference type="InterPro" id="IPR036817">
    <property type="entry name" value="Transthyretin/HIU_hydrolase_sf"/>
</dbReference>
<name>A0ABP9S4G8_9ACTN</name>
<dbReference type="EMBL" id="BAABJQ010000015">
    <property type="protein sequence ID" value="GAA5191259.1"/>
    <property type="molecule type" value="Genomic_DNA"/>
</dbReference>
<dbReference type="RefSeq" id="WP_345633086.1">
    <property type="nucleotide sequence ID" value="NZ_BAABJQ010000015.1"/>
</dbReference>
<dbReference type="GO" id="GO:0016787">
    <property type="term" value="F:hydrolase activity"/>
    <property type="evidence" value="ECO:0007669"/>
    <property type="project" value="UniProtKB-KW"/>
</dbReference>
<protein>
    <submittedName>
        <fullName evidence="2">Hydroxyisourate hydrolase</fullName>
    </submittedName>
</protein>
<comment type="caution">
    <text evidence="2">The sequence shown here is derived from an EMBL/GenBank/DDBJ whole genome shotgun (WGS) entry which is preliminary data.</text>
</comment>
<proteinExistence type="predicted"/>